<evidence type="ECO:0000256" key="6">
    <source>
        <dbReference type="ARBA" id="ARBA00023136"/>
    </source>
</evidence>
<dbReference type="Proteomes" id="UP001219933">
    <property type="component" value="Chromosome 4"/>
</dbReference>
<evidence type="ECO:0000256" key="7">
    <source>
        <dbReference type="RuleBase" id="RU003827"/>
    </source>
</evidence>
<dbReference type="GO" id="GO:0016020">
    <property type="term" value="C:membrane"/>
    <property type="evidence" value="ECO:0007669"/>
    <property type="project" value="UniProtKB-SubCell"/>
</dbReference>
<accession>A0AAF0J7M4</accession>
<feature type="domain" description="GOLD" evidence="10">
    <location>
        <begin position="35"/>
        <end position="133"/>
    </location>
</feature>
<proteinExistence type="inferred from homology"/>
<dbReference type="AlphaFoldDB" id="A0AAF0J7M4"/>
<dbReference type="InterPro" id="IPR015720">
    <property type="entry name" value="Emp24-like"/>
</dbReference>
<name>A0AAF0J7M4_9BASI</name>
<keyword evidence="4 9" id="KW-0732">Signal</keyword>
<dbReference type="Pfam" id="PF01105">
    <property type="entry name" value="EMP24_GP25L"/>
    <property type="match status" value="1"/>
</dbReference>
<feature type="signal peptide" evidence="9">
    <location>
        <begin position="1"/>
        <end position="25"/>
    </location>
</feature>
<evidence type="ECO:0000256" key="2">
    <source>
        <dbReference type="ARBA" id="ARBA00007104"/>
    </source>
</evidence>
<dbReference type="PANTHER" id="PTHR22811">
    <property type="entry name" value="TRANSMEMBRANE EMP24 DOMAIN-CONTAINING PROTEIN"/>
    <property type="match status" value="1"/>
</dbReference>
<evidence type="ECO:0000256" key="9">
    <source>
        <dbReference type="SAM" id="SignalP"/>
    </source>
</evidence>
<evidence type="ECO:0000259" key="10">
    <source>
        <dbReference type="PROSITE" id="PS50866"/>
    </source>
</evidence>
<gene>
    <name evidence="11" type="primary">ERP1</name>
    <name evidence="11" type="ORF">MCUN1_003118</name>
</gene>
<evidence type="ECO:0000256" key="4">
    <source>
        <dbReference type="ARBA" id="ARBA00022729"/>
    </source>
</evidence>
<keyword evidence="12" id="KW-1185">Reference proteome</keyword>
<evidence type="ECO:0000256" key="8">
    <source>
        <dbReference type="SAM" id="Coils"/>
    </source>
</evidence>
<comment type="subcellular location">
    <subcellularLocation>
        <location evidence="1 7">Membrane</location>
        <topology evidence="1 7">Single-pass type I membrane protein</topology>
    </subcellularLocation>
</comment>
<evidence type="ECO:0000256" key="3">
    <source>
        <dbReference type="ARBA" id="ARBA00022692"/>
    </source>
</evidence>
<feature type="coiled-coil region" evidence="8">
    <location>
        <begin position="150"/>
        <end position="177"/>
    </location>
</feature>
<organism evidence="11 12">
    <name type="scientific">Malassezia cuniculi</name>
    <dbReference type="NCBI Taxonomy" id="948313"/>
    <lineage>
        <taxon>Eukaryota</taxon>
        <taxon>Fungi</taxon>
        <taxon>Dikarya</taxon>
        <taxon>Basidiomycota</taxon>
        <taxon>Ustilaginomycotina</taxon>
        <taxon>Malasseziomycetes</taxon>
        <taxon>Malasseziales</taxon>
        <taxon>Malasseziaceae</taxon>
        <taxon>Malassezia</taxon>
    </lineage>
</organism>
<dbReference type="InterPro" id="IPR009038">
    <property type="entry name" value="GOLD_dom"/>
</dbReference>
<dbReference type="SMART" id="SM01190">
    <property type="entry name" value="EMP24_GP25L"/>
    <property type="match status" value="1"/>
</dbReference>
<keyword evidence="3 7" id="KW-0812">Transmembrane</keyword>
<keyword evidence="5" id="KW-1133">Transmembrane helix</keyword>
<keyword evidence="8" id="KW-0175">Coiled coil</keyword>
<dbReference type="PROSITE" id="PS50866">
    <property type="entry name" value="GOLD"/>
    <property type="match status" value="1"/>
</dbReference>
<evidence type="ECO:0000313" key="12">
    <source>
        <dbReference type="Proteomes" id="UP001219933"/>
    </source>
</evidence>
<sequence>MVRVALRLVLWFALVLAVCVQQTSALYFYFEAGESKCFYEELPVDTIVVAHYMTEEWDDTNHQYEMPVDINISFLVTHQPTNHVLVSSRATPEGKLAFSSHDPGRHEICIMTEYTGKRVQSGHTPMIRMHLDVIIGDAHRSTSAADRSHAIDILARARELNANMRDLRKEQQYQRERESAFRDLSEKTNSNAAWWSVFQIVALVVTCVWQLTTLRVHLL</sequence>
<dbReference type="EMBL" id="CP119880">
    <property type="protein sequence ID" value="WFD36240.1"/>
    <property type="molecule type" value="Genomic_DNA"/>
</dbReference>
<evidence type="ECO:0000256" key="5">
    <source>
        <dbReference type="ARBA" id="ARBA00022989"/>
    </source>
</evidence>
<comment type="similarity">
    <text evidence="2 7">Belongs to the EMP24/GP25L family.</text>
</comment>
<reference evidence="11" key="1">
    <citation type="submission" date="2023-03" db="EMBL/GenBank/DDBJ databases">
        <title>Mating type loci evolution in Malassezia.</title>
        <authorList>
            <person name="Coelho M.A."/>
        </authorList>
    </citation>
    <scope>NUCLEOTIDE SEQUENCE</scope>
    <source>
        <strain evidence="11">CBS 11721</strain>
    </source>
</reference>
<feature type="chain" id="PRO_5042206951" evidence="9">
    <location>
        <begin position="26"/>
        <end position="219"/>
    </location>
</feature>
<protein>
    <submittedName>
        <fullName evidence="11">Emp24p/erv25p- protein</fullName>
    </submittedName>
</protein>
<evidence type="ECO:0000313" key="11">
    <source>
        <dbReference type="EMBL" id="WFD36240.1"/>
    </source>
</evidence>
<evidence type="ECO:0000256" key="1">
    <source>
        <dbReference type="ARBA" id="ARBA00004479"/>
    </source>
</evidence>
<keyword evidence="6" id="KW-0472">Membrane</keyword>